<proteinExistence type="predicted"/>
<feature type="signal peptide" evidence="2">
    <location>
        <begin position="1"/>
        <end position="21"/>
    </location>
</feature>
<dbReference type="RefSeq" id="XP_031915789.1">
    <property type="nucleotide sequence ID" value="XM_032059358.1"/>
</dbReference>
<evidence type="ECO:0000256" key="2">
    <source>
        <dbReference type="SAM" id="SignalP"/>
    </source>
</evidence>
<keyword evidence="4" id="KW-1185">Reference proteome</keyword>
<feature type="region of interest" description="Disordered" evidence="1">
    <location>
        <begin position="180"/>
        <end position="224"/>
    </location>
</feature>
<feature type="compositionally biased region" description="Polar residues" evidence="1">
    <location>
        <begin position="204"/>
        <end position="218"/>
    </location>
</feature>
<evidence type="ECO:0000256" key="1">
    <source>
        <dbReference type="SAM" id="MobiDB-lite"/>
    </source>
</evidence>
<dbReference type="Proteomes" id="UP000325672">
    <property type="component" value="Unassembled WGS sequence"/>
</dbReference>
<keyword evidence="2" id="KW-0732">Signal</keyword>
<sequence length="274" mass="28328">MKLTVISLLAVAFLSVGPAGAIPVDGIQDATTVDAVSRTDDAMPSGPSATLTSDKSDHTYTHAHGQKETQDADPSTDDEISQTDGAMAAVAGTTMVSHKLDHNCTDAHGHEEFEVANAATTDPMSGTDDAMPAGAGGTVTSNKSDHNCTDDHAHEKFEHVSPASAITAPGSDGALKALVKRASPQRGTPDSMEAHRDSAAEVSSPGSQGNSRSPSADSAQDDKWIHGTCKQNKCTVTMPGENKERKADCHVDSPCLYLGSCVVSVRNPGVAFCS</sequence>
<dbReference type="EMBL" id="ML743564">
    <property type="protein sequence ID" value="KAE8139726.1"/>
    <property type="molecule type" value="Genomic_DNA"/>
</dbReference>
<dbReference type="GeneID" id="43643568"/>
<feature type="region of interest" description="Disordered" evidence="1">
    <location>
        <begin position="38"/>
        <end position="80"/>
    </location>
</feature>
<evidence type="ECO:0000313" key="4">
    <source>
        <dbReference type="Proteomes" id="UP000325672"/>
    </source>
</evidence>
<dbReference type="AlphaFoldDB" id="A0A5N6SYH1"/>
<dbReference type="OrthoDB" id="4499045at2759"/>
<feature type="compositionally biased region" description="Basic and acidic residues" evidence="1">
    <location>
        <begin position="54"/>
        <end position="70"/>
    </location>
</feature>
<name>A0A5N6SYH1_ASPPS</name>
<evidence type="ECO:0000313" key="3">
    <source>
        <dbReference type="EMBL" id="KAE8139726.1"/>
    </source>
</evidence>
<accession>A0A5N6SYH1</accession>
<organism evidence="3 4">
    <name type="scientific">Aspergillus pseudotamarii</name>
    <dbReference type="NCBI Taxonomy" id="132259"/>
    <lineage>
        <taxon>Eukaryota</taxon>
        <taxon>Fungi</taxon>
        <taxon>Dikarya</taxon>
        <taxon>Ascomycota</taxon>
        <taxon>Pezizomycotina</taxon>
        <taxon>Eurotiomycetes</taxon>
        <taxon>Eurotiomycetidae</taxon>
        <taxon>Eurotiales</taxon>
        <taxon>Aspergillaceae</taxon>
        <taxon>Aspergillus</taxon>
        <taxon>Aspergillus subgen. Circumdati</taxon>
    </lineage>
</organism>
<feature type="chain" id="PRO_5024965568" evidence="2">
    <location>
        <begin position="22"/>
        <end position="274"/>
    </location>
</feature>
<protein>
    <submittedName>
        <fullName evidence="3">Uncharacterized protein</fullName>
    </submittedName>
</protein>
<gene>
    <name evidence="3" type="ORF">BDV38DRAFT_280642</name>
</gene>
<reference evidence="3 4" key="1">
    <citation type="submission" date="2019-04" db="EMBL/GenBank/DDBJ databases">
        <title>Friends and foes A comparative genomics study of 23 Aspergillus species from section Flavi.</title>
        <authorList>
            <consortium name="DOE Joint Genome Institute"/>
            <person name="Kjaerbolling I."/>
            <person name="Vesth T."/>
            <person name="Frisvad J.C."/>
            <person name="Nybo J.L."/>
            <person name="Theobald S."/>
            <person name="Kildgaard S."/>
            <person name="Isbrandt T."/>
            <person name="Kuo A."/>
            <person name="Sato A."/>
            <person name="Lyhne E.K."/>
            <person name="Kogle M.E."/>
            <person name="Wiebenga A."/>
            <person name="Kun R.S."/>
            <person name="Lubbers R.J."/>
            <person name="Makela M.R."/>
            <person name="Barry K."/>
            <person name="Chovatia M."/>
            <person name="Clum A."/>
            <person name="Daum C."/>
            <person name="Haridas S."/>
            <person name="He G."/>
            <person name="LaButti K."/>
            <person name="Lipzen A."/>
            <person name="Mondo S."/>
            <person name="Riley R."/>
            <person name="Salamov A."/>
            <person name="Simmons B.A."/>
            <person name="Magnuson J.K."/>
            <person name="Henrissat B."/>
            <person name="Mortensen U.H."/>
            <person name="Larsen T.O."/>
            <person name="Devries R.P."/>
            <person name="Grigoriev I.V."/>
            <person name="Machida M."/>
            <person name="Baker S.E."/>
            <person name="Andersen M.R."/>
        </authorList>
    </citation>
    <scope>NUCLEOTIDE SEQUENCE [LARGE SCALE GENOMIC DNA]</scope>
    <source>
        <strain evidence="3 4">CBS 117625</strain>
    </source>
</reference>